<protein>
    <submittedName>
        <fullName evidence="3">Uncharacterized protein</fullName>
    </submittedName>
</protein>
<evidence type="ECO:0000256" key="2">
    <source>
        <dbReference type="SAM" id="SignalP"/>
    </source>
</evidence>
<dbReference type="AlphaFoldDB" id="A0A2V5HJG9"/>
<reference evidence="3 4" key="1">
    <citation type="submission" date="2018-02" db="EMBL/GenBank/DDBJ databases">
        <title>The genomes of Aspergillus section Nigri reveals drivers in fungal speciation.</title>
        <authorList>
            <consortium name="DOE Joint Genome Institute"/>
            <person name="Vesth T.C."/>
            <person name="Nybo J."/>
            <person name="Theobald S."/>
            <person name="Brandl J."/>
            <person name="Frisvad J.C."/>
            <person name="Nielsen K.F."/>
            <person name="Lyhne E.K."/>
            <person name="Kogle M.E."/>
            <person name="Kuo A."/>
            <person name="Riley R."/>
            <person name="Clum A."/>
            <person name="Nolan M."/>
            <person name="Lipzen A."/>
            <person name="Salamov A."/>
            <person name="Henrissat B."/>
            <person name="Wiebenga A."/>
            <person name="De vries R.P."/>
            <person name="Grigoriev I.V."/>
            <person name="Mortensen U.H."/>
            <person name="Andersen M.R."/>
            <person name="Baker S.E."/>
        </authorList>
    </citation>
    <scope>NUCLEOTIDE SEQUENCE [LARGE SCALE GENOMIC DNA]</scope>
    <source>
        <strain evidence="3 4">CBS 115571</strain>
    </source>
</reference>
<evidence type="ECO:0000256" key="1">
    <source>
        <dbReference type="SAM" id="MobiDB-lite"/>
    </source>
</evidence>
<feature type="compositionally biased region" description="Low complexity" evidence="1">
    <location>
        <begin position="143"/>
        <end position="158"/>
    </location>
</feature>
<keyword evidence="2" id="KW-0732">Signal</keyword>
<feature type="chain" id="PRO_5016173248" evidence="2">
    <location>
        <begin position="23"/>
        <end position="292"/>
    </location>
</feature>
<dbReference type="Proteomes" id="UP000249829">
    <property type="component" value="Unassembled WGS sequence"/>
</dbReference>
<sequence length="292" mass="31508">MYVDIPRILMVMFALVLAVVEAQDTQCSAQRCYRGCVDESDECVEYCQKTASRMRNRRNAGVFWQQCFLGCDKEIKGCFKGCDAACPRRVEGPLETCNNNCLQTALGGVDRCFNGTAPRDDCLAANQENWQSCEEDCRDEAPQTQAPATPATTSAPAADSPPPAPTETPFESAIGCGEFDRYLNVYGACLAPCFFNLCLNGEKCSGEAGKCGLASECEAANKQCTSDGVKTYESCLKRLYEGILARSALITGAGSGIPTPHGRRNIIYLSSIAGEMALLALPFYAVVEVVVQ</sequence>
<evidence type="ECO:0000313" key="4">
    <source>
        <dbReference type="Proteomes" id="UP000249829"/>
    </source>
</evidence>
<evidence type="ECO:0000313" key="3">
    <source>
        <dbReference type="EMBL" id="PYI16280.1"/>
    </source>
</evidence>
<gene>
    <name evidence="3" type="ORF">BO99DRAFT_435540</name>
</gene>
<feature type="region of interest" description="Disordered" evidence="1">
    <location>
        <begin position="143"/>
        <end position="169"/>
    </location>
</feature>
<dbReference type="EMBL" id="KZ825171">
    <property type="protein sequence ID" value="PYI16280.1"/>
    <property type="molecule type" value="Genomic_DNA"/>
</dbReference>
<feature type="signal peptide" evidence="2">
    <location>
        <begin position="1"/>
        <end position="22"/>
    </location>
</feature>
<organism evidence="3 4">
    <name type="scientific">Aspergillus violaceofuscus (strain CBS 115571)</name>
    <dbReference type="NCBI Taxonomy" id="1450538"/>
    <lineage>
        <taxon>Eukaryota</taxon>
        <taxon>Fungi</taxon>
        <taxon>Dikarya</taxon>
        <taxon>Ascomycota</taxon>
        <taxon>Pezizomycotina</taxon>
        <taxon>Eurotiomycetes</taxon>
        <taxon>Eurotiomycetidae</taxon>
        <taxon>Eurotiales</taxon>
        <taxon>Aspergillaceae</taxon>
        <taxon>Aspergillus</taxon>
    </lineage>
</organism>
<name>A0A2V5HJG9_ASPV1</name>
<proteinExistence type="predicted"/>
<keyword evidence="4" id="KW-1185">Reference proteome</keyword>
<accession>A0A2V5HJG9</accession>